<dbReference type="EMBL" id="RCML01000758">
    <property type="protein sequence ID" value="KAG2969948.1"/>
    <property type="molecule type" value="Genomic_DNA"/>
</dbReference>
<evidence type="ECO:0000256" key="13">
    <source>
        <dbReference type="ARBA" id="ARBA00052376"/>
    </source>
</evidence>
<reference evidence="20" key="1">
    <citation type="submission" date="2018-10" db="EMBL/GenBank/DDBJ databases">
        <title>Effector identification in a new, highly contiguous assembly of the strawberry crown rot pathogen Phytophthora cactorum.</title>
        <authorList>
            <person name="Armitage A.D."/>
            <person name="Nellist C.F."/>
            <person name="Bates H."/>
            <person name="Vickerstaff R.J."/>
            <person name="Harrison R.J."/>
        </authorList>
    </citation>
    <scope>NUCLEOTIDE SEQUENCE</scope>
    <source>
        <strain evidence="19">15-7</strain>
        <strain evidence="20">4032</strain>
        <strain evidence="21">4040</strain>
        <strain evidence="22">P415</strain>
        <strain evidence="23">P421</strain>
    </source>
</reference>
<dbReference type="SUPFAM" id="SSF52096">
    <property type="entry name" value="ClpP/crotonase"/>
    <property type="match status" value="1"/>
</dbReference>
<keyword evidence="8" id="KW-0443">Lipid metabolism</keyword>
<evidence type="ECO:0000313" key="22">
    <source>
        <dbReference type="EMBL" id="KAG2969948.1"/>
    </source>
</evidence>
<comment type="similarity">
    <text evidence="3 18">Belongs to the enoyl-CoA hydratase/isomerase family.</text>
</comment>
<keyword evidence="9" id="KW-0496">Mitochondrion</keyword>
<dbReference type="EMBL" id="RCMG01000757">
    <property type="protein sequence ID" value="KAG2848981.1"/>
    <property type="molecule type" value="Genomic_DNA"/>
</dbReference>
<evidence type="ECO:0000256" key="2">
    <source>
        <dbReference type="ARBA" id="ARBA00005005"/>
    </source>
</evidence>
<protein>
    <recommendedName>
        <fullName evidence="16">Enoyl-CoA delta isomerase 1, mitochondrial</fullName>
    </recommendedName>
    <alternativeName>
        <fullName evidence="17">3,2-trans-enoyl-CoA isomerase</fullName>
    </alternativeName>
</protein>
<dbReference type="PROSITE" id="PS00166">
    <property type="entry name" value="ENOYL_COA_HYDRATASE"/>
    <property type="match status" value="1"/>
</dbReference>
<dbReference type="Pfam" id="PF00378">
    <property type="entry name" value="ECH_1"/>
    <property type="match status" value="1"/>
</dbReference>
<evidence type="ECO:0000313" key="20">
    <source>
        <dbReference type="EMBL" id="KAG2898493.1"/>
    </source>
</evidence>
<accession>A0A8T1BEF1</accession>
<dbReference type="InterPro" id="IPR001753">
    <property type="entry name" value="Enoyl-CoA_hydra/iso"/>
</dbReference>
<dbReference type="InterPro" id="IPR018376">
    <property type="entry name" value="Enoyl-CoA_hyd/isom_CS"/>
</dbReference>
<comment type="pathway">
    <text evidence="2">Lipid metabolism; fatty acid beta-oxidation.</text>
</comment>
<keyword evidence="5" id="KW-0276">Fatty acid metabolism</keyword>
<evidence type="ECO:0000256" key="5">
    <source>
        <dbReference type="ARBA" id="ARBA00022832"/>
    </source>
</evidence>
<dbReference type="EMBL" id="RCMK01000750">
    <property type="protein sequence ID" value="KAG2913809.1"/>
    <property type="molecule type" value="Genomic_DNA"/>
</dbReference>
<keyword evidence="7" id="KW-0007">Acetylation</keyword>
<comment type="catalytic activity">
    <reaction evidence="14">
        <text>(3Z)-octenoyl-CoA = (2E)-octenoyl-CoA</text>
        <dbReference type="Rhea" id="RHEA:46044"/>
        <dbReference type="ChEBI" id="CHEBI:62242"/>
        <dbReference type="ChEBI" id="CHEBI:85640"/>
    </reaction>
    <physiologicalReaction direction="left-to-right" evidence="14">
        <dbReference type="Rhea" id="RHEA:46045"/>
    </physiologicalReaction>
</comment>
<comment type="catalytic activity">
    <reaction evidence="11">
        <text>(3Z)-decenoyl-CoA = (2E)-decenoyl-CoA</text>
        <dbReference type="Rhea" id="RHEA:77195"/>
        <dbReference type="ChEBI" id="CHEBI:61406"/>
        <dbReference type="ChEBI" id="CHEBI:195601"/>
    </reaction>
    <physiologicalReaction direction="left-to-right" evidence="11">
        <dbReference type="Rhea" id="RHEA:77196"/>
    </physiologicalReaction>
</comment>
<keyword evidence="6" id="KW-0809">Transit peptide</keyword>
<evidence type="ECO:0000313" key="24">
    <source>
        <dbReference type="Proteomes" id="UP000774804"/>
    </source>
</evidence>
<evidence type="ECO:0000313" key="19">
    <source>
        <dbReference type="EMBL" id="KAG2848981.1"/>
    </source>
</evidence>
<dbReference type="Proteomes" id="UP000735874">
    <property type="component" value="Unassembled WGS sequence"/>
</dbReference>
<dbReference type="Gene3D" id="3.90.226.10">
    <property type="entry name" value="2-enoyl-CoA Hydratase, Chain A, domain 1"/>
    <property type="match status" value="1"/>
</dbReference>
<comment type="catalytic activity">
    <reaction evidence="13">
        <text>(3Z)-dodecenoyl-CoA = (2E)-dodecenoyl-CoA</text>
        <dbReference type="Rhea" id="RHEA:23716"/>
        <dbReference type="ChEBI" id="CHEBI:57330"/>
        <dbReference type="ChEBI" id="CHEBI:58543"/>
        <dbReference type="EC" id="5.3.3.8"/>
    </reaction>
    <physiologicalReaction direction="left-to-right" evidence="13">
        <dbReference type="Rhea" id="RHEA:23717"/>
    </physiologicalReaction>
</comment>
<comment type="function">
    <text evidence="15">Key enzyme of fatty acid beta-oxidation. Able to isomerize both 3-cis (3Z) and 3-trans (3E) double bonds into the 2-trans (2E) form in a range of enoyl-CoA species, with a preference for (3Z)-enoyl-CoAs over (3E)-enoyl-CoAs. The catalytic efficiency of this enzyme is not affected by the fatty acyl chain length.</text>
</comment>
<comment type="catalytic activity">
    <reaction evidence="12">
        <text>(2E)-tetradecenoyl-CoA = (3Z)-tetradecenoyl-CoA</text>
        <dbReference type="Rhea" id="RHEA:29847"/>
        <dbReference type="ChEBI" id="CHEBI:61405"/>
        <dbReference type="ChEBI" id="CHEBI:61968"/>
    </reaction>
    <physiologicalReaction direction="right-to-left" evidence="12">
        <dbReference type="Rhea" id="RHEA:29849"/>
    </physiologicalReaction>
</comment>
<evidence type="ECO:0000256" key="8">
    <source>
        <dbReference type="ARBA" id="ARBA00023098"/>
    </source>
</evidence>
<dbReference type="VEuPathDB" id="FungiDB:PC110_g18818"/>
<dbReference type="GO" id="GO:0005759">
    <property type="term" value="C:mitochondrial matrix"/>
    <property type="evidence" value="ECO:0007669"/>
    <property type="project" value="UniProtKB-SubCell"/>
</dbReference>
<comment type="caution">
    <text evidence="20">The sequence shown here is derived from an EMBL/GenBank/DDBJ whole genome shotgun (WGS) entry which is preliminary data.</text>
</comment>
<dbReference type="InterPro" id="IPR029045">
    <property type="entry name" value="ClpP/crotonase-like_dom_sf"/>
</dbReference>
<dbReference type="Proteomes" id="UP000736787">
    <property type="component" value="Unassembled WGS sequence"/>
</dbReference>
<dbReference type="Proteomes" id="UP000774804">
    <property type="component" value="Unassembled WGS sequence"/>
</dbReference>
<evidence type="ECO:0000256" key="3">
    <source>
        <dbReference type="ARBA" id="ARBA00005254"/>
    </source>
</evidence>
<keyword evidence="10" id="KW-0413">Isomerase</keyword>
<evidence type="ECO:0000256" key="6">
    <source>
        <dbReference type="ARBA" id="ARBA00022946"/>
    </source>
</evidence>
<dbReference type="GO" id="GO:0006635">
    <property type="term" value="P:fatty acid beta-oxidation"/>
    <property type="evidence" value="ECO:0007669"/>
    <property type="project" value="TreeGrafter"/>
</dbReference>
<dbReference type="CDD" id="cd06558">
    <property type="entry name" value="crotonase-like"/>
    <property type="match status" value="1"/>
</dbReference>
<evidence type="ECO:0000313" key="21">
    <source>
        <dbReference type="EMBL" id="KAG2913809.1"/>
    </source>
</evidence>
<evidence type="ECO:0000256" key="18">
    <source>
        <dbReference type="RuleBase" id="RU003707"/>
    </source>
</evidence>
<evidence type="ECO:0000313" key="23">
    <source>
        <dbReference type="EMBL" id="KAG3213147.1"/>
    </source>
</evidence>
<evidence type="ECO:0000256" key="17">
    <source>
        <dbReference type="ARBA" id="ARBA00083575"/>
    </source>
</evidence>
<organism evidence="20 24">
    <name type="scientific">Phytophthora cactorum</name>
    <dbReference type="NCBI Taxonomy" id="29920"/>
    <lineage>
        <taxon>Eukaryota</taxon>
        <taxon>Sar</taxon>
        <taxon>Stramenopiles</taxon>
        <taxon>Oomycota</taxon>
        <taxon>Peronosporomycetes</taxon>
        <taxon>Peronosporales</taxon>
        <taxon>Peronosporaceae</taxon>
        <taxon>Phytophthora</taxon>
    </lineage>
</organism>
<comment type="subunit">
    <text evidence="4">Homotrimer.</text>
</comment>
<comment type="subcellular location">
    <subcellularLocation>
        <location evidence="1">Mitochondrion matrix</location>
    </subcellularLocation>
</comment>
<evidence type="ECO:0000256" key="7">
    <source>
        <dbReference type="ARBA" id="ARBA00022990"/>
    </source>
</evidence>
<evidence type="ECO:0000256" key="14">
    <source>
        <dbReference type="ARBA" id="ARBA00052542"/>
    </source>
</evidence>
<dbReference type="GO" id="GO:0004165">
    <property type="term" value="F:delta(3)-delta(2)-enoyl-CoA isomerase activity"/>
    <property type="evidence" value="ECO:0007669"/>
    <property type="project" value="UniProtKB-EC"/>
</dbReference>
<gene>
    <name evidence="19" type="ORF">PC113_g17482</name>
    <name evidence="20" type="ORF">PC115_g16835</name>
    <name evidence="21" type="ORF">PC117_g18506</name>
    <name evidence="22" type="ORF">PC118_g17157</name>
    <name evidence="23" type="ORF">PC129_g15907</name>
</gene>
<dbReference type="PANTHER" id="PTHR11941">
    <property type="entry name" value="ENOYL-COA HYDRATASE-RELATED"/>
    <property type="match status" value="1"/>
</dbReference>
<evidence type="ECO:0000256" key="1">
    <source>
        <dbReference type="ARBA" id="ARBA00004305"/>
    </source>
</evidence>
<dbReference type="AlphaFoldDB" id="A0A8T1BEF1"/>
<evidence type="ECO:0000256" key="11">
    <source>
        <dbReference type="ARBA" id="ARBA00050938"/>
    </source>
</evidence>
<name>A0A8T1BEF1_9STRA</name>
<evidence type="ECO:0000256" key="15">
    <source>
        <dbReference type="ARBA" id="ARBA00056147"/>
    </source>
</evidence>
<dbReference type="Gene3D" id="6.10.250.170">
    <property type="match status" value="1"/>
</dbReference>
<evidence type="ECO:0000256" key="12">
    <source>
        <dbReference type="ARBA" id="ARBA00051293"/>
    </source>
</evidence>
<dbReference type="Proteomes" id="UP000697107">
    <property type="component" value="Unassembled WGS sequence"/>
</dbReference>
<sequence length="359" mass="39750">MLPTAMKPALVRTPRLGALAMRTFSSSGDPLVLVEKKDKYAVVRMNRPPVNSLNTALIRELDAIIKKLEDDKSVRGIILASSNQKVFSAGLDIMEMYQPQPATITKFWTSLQDLYLRLYTTRLAAVAAIEGHSPAGGCLLAMCCDYRIMTSGKPMIGLNETQLGIVAPTWFRDTFVNTVGHREAEKMLGLGLQVDATKAKAIGLVDEAVALEEVFPRAEAAMARWLTIPDMARVKTKLLMRQETADRLIAIREKDLEAFTDFAQTDKVQKSLGVYLASLKKNIGVSSPLHSTFVLQKIAPSLRMIGEKPCRATCTHLRRRREKCSYGMRLAYLPVVEVATAYHTTQSSRLLAKKTPHGS</sequence>
<dbReference type="EMBL" id="RCMI01000763">
    <property type="protein sequence ID" value="KAG2898493.1"/>
    <property type="molecule type" value="Genomic_DNA"/>
</dbReference>
<dbReference type="Proteomes" id="UP000760860">
    <property type="component" value="Unassembled WGS sequence"/>
</dbReference>
<evidence type="ECO:0000256" key="10">
    <source>
        <dbReference type="ARBA" id="ARBA00023235"/>
    </source>
</evidence>
<evidence type="ECO:0000256" key="4">
    <source>
        <dbReference type="ARBA" id="ARBA00011233"/>
    </source>
</evidence>
<proteinExistence type="inferred from homology"/>
<dbReference type="FunFam" id="3.90.226.10:FF:000034">
    <property type="entry name" value="Enoyl-CoA delta isomerase 1"/>
    <property type="match status" value="1"/>
</dbReference>
<evidence type="ECO:0000256" key="16">
    <source>
        <dbReference type="ARBA" id="ARBA00068317"/>
    </source>
</evidence>
<evidence type="ECO:0000256" key="9">
    <source>
        <dbReference type="ARBA" id="ARBA00023128"/>
    </source>
</evidence>
<dbReference type="PANTHER" id="PTHR11941:SF45">
    <property type="entry name" value="ENOYL-COA DELTA ISOMERASE 1, MITOCHONDRIAL"/>
    <property type="match status" value="1"/>
</dbReference>
<dbReference type="EMBL" id="RCMV01000764">
    <property type="protein sequence ID" value="KAG3213147.1"/>
    <property type="molecule type" value="Genomic_DNA"/>
</dbReference>